<proteinExistence type="predicted"/>
<keyword evidence="2" id="KW-1185">Reference proteome</keyword>
<evidence type="ECO:0000313" key="1">
    <source>
        <dbReference type="EMBL" id="MCP3729259.1"/>
    </source>
</evidence>
<protein>
    <submittedName>
        <fullName evidence="1">Uncharacterized protein</fullName>
    </submittedName>
</protein>
<reference evidence="1" key="1">
    <citation type="submission" date="2022-05" db="EMBL/GenBank/DDBJ databases">
        <title>Sphingomonas sp. strain MG17 Genome sequencing and assembly.</title>
        <authorList>
            <person name="Kim I."/>
        </authorList>
    </citation>
    <scope>NUCLEOTIDE SEQUENCE</scope>
    <source>
        <strain evidence="1">MG17</strain>
    </source>
</reference>
<comment type="caution">
    <text evidence="1">The sequence shown here is derived from an EMBL/GenBank/DDBJ whole genome shotgun (WGS) entry which is preliminary data.</text>
</comment>
<dbReference type="Proteomes" id="UP001139451">
    <property type="component" value="Unassembled WGS sequence"/>
</dbReference>
<dbReference type="EMBL" id="JAMLDX010000001">
    <property type="protein sequence ID" value="MCP3729259.1"/>
    <property type="molecule type" value="Genomic_DNA"/>
</dbReference>
<dbReference type="AlphaFoldDB" id="A0A9X2HK30"/>
<name>A0A9X2HK30_9SPHN</name>
<gene>
    <name evidence="1" type="ORF">M9978_02360</name>
</gene>
<organism evidence="1 2">
    <name type="scientific">Sphingomonas tagetis</name>
    <dbReference type="NCBI Taxonomy" id="2949092"/>
    <lineage>
        <taxon>Bacteria</taxon>
        <taxon>Pseudomonadati</taxon>
        <taxon>Pseudomonadota</taxon>
        <taxon>Alphaproteobacteria</taxon>
        <taxon>Sphingomonadales</taxon>
        <taxon>Sphingomonadaceae</taxon>
        <taxon>Sphingomonas</taxon>
    </lineage>
</organism>
<accession>A0A9X2HK30</accession>
<dbReference type="RefSeq" id="WP_254291237.1">
    <property type="nucleotide sequence ID" value="NZ_JAMLDX010000001.1"/>
</dbReference>
<evidence type="ECO:0000313" key="2">
    <source>
        <dbReference type="Proteomes" id="UP001139451"/>
    </source>
</evidence>
<sequence length="149" mass="14988">MTPNRDGASALFPVAAIAPATLSADNTPDAIDVRGYQSATLNLSIGVGGITFTGSNKIEFVLTHSDDGVTYTAVTDDDVIKDALAPATITSGIVRALTAAHAAATLQELGYIGGKGYLKLLADFSGTHGTGTPVSAVVVRSNAALKGVA</sequence>